<dbReference type="EMBL" id="LNQN01000001">
    <property type="protein sequence ID" value="KSU84064.1"/>
    <property type="molecule type" value="Genomic_DNA"/>
</dbReference>
<name>A0A0V8JBQ5_9BACL</name>
<dbReference type="AlphaFoldDB" id="A0A0V8JBQ5"/>
<evidence type="ECO:0000313" key="3">
    <source>
        <dbReference type="Proteomes" id="UP000054099"/>
    </source>
</evidence>
<organism evidence="2 3">
    <name type="scientific">Fictibacillus enclensis</name>
    <dbReference type="NCBI Taxonomy" id="1017270"/>
    <lineage>
        <taxon>Bacteria</taxon>
        <taxon>Bacillati</taxon>
        <taxon>Bacillota</taxon>
        <taxon>Bacilli</taxon>
        <taxon>Bacillales</taxon>
        <taxon>Fictibacillaceae</taxon>
        <taxon>Fictibacillus</taxon>
    </lineage>
</organism>
<feature type="transmembrane region" description="Helical" evidence="1">
    <location>
        <begin position="93"/>
        <end position="116"/>
    </location>
</feature>
<sequence>MYENYSNIHPGYHMPKDNKAMHHHHHHHHGHKENWMKMCKQYAGANCEIEMSDGKIYQGRIHSHDNDNIYLVMPMQNRDEAAERFFPGFGLGFGFPFFAGPFLPGFGLFGFPFWGFRGFRRFWW</sequence>
<gene>
    <name evidence="2" type="ORF">AS030_00370</name>
</gene>
<dbReference type="Proteomes" id="UP000054099">
    <property type="component" value="Unassembled WGS sequence"/>
</dbReference>
<comment type="caution">
    <text evidence="2">The sequence shown here is derived from an EMBL/GenBank/DDBJ whole genome shotgun (WGS) entry which is preliminary data.</text>
</comment>
<keyword evidence="1" id="KW-1133">Transmembrane helix</keyword>
<proteinExistence type="predicted"/>
<evidence type="ECO:0000313" key="2">
    <source>
        <dbReference type="EMBL" id="KSU84064.1"/>
    </source>
</evidence>
<evidence type="ECO:0000256" key="1">
    <source>
        <dbReference type="SAM" id="Phobius"/>
    </source>
</evidence>
<dbReference type="OrthoDB" id="2971291at2"/>
<keyword evidence="3" id="KW-1185">Reference proteome</keyword>
<keyword evidence="1" id="KW-0812">Transmembrane</keyword>
<accession>A0A0V8JBQ5</accession>
<keyword evidence="1" id="KW-0472">Membrane</keyword>
<reference evidence="2 3" key="1">
    <citation type="journal article" date="2014" name="Antonie Van Leeuwenhoek">
        <title>Fictibacillus enclensis sp. nov., isolated from marine sediment.</title>
        <authorList>
            <person name="Dastager S.G."/>
            <person name="Mawlankar R."/>
            <person name="Srinivasan K."/>
            <person name="Tang S.K."/>
            <person name="Lee J.C."/>
            <person name="Ramana V.V."/>
            <person name="Shouche Y.S."/>
        </authorList>
    </citation>
    <scope>NUCLEOTIDE SEQUENCE [LARGE SCALE GENOMIC DNA]</scope>
    <source>
        <strain evidence="2 3">NIO-1003</strain>
    </source>
</reference>
<dbReference type="RefSeq" id="WP_061967145.1">
    <property type="nucleotide sequence ID" value="NZ_FMAV01000001.1"/>
</dbReference>
<protein>
    <submittedName>
        <fullName evidence="2">Uncharacterized protein</fullName>
    </submittedName>
</protein>